<dbReference type="AlphaFoldDB" id="A0ABD1HKY6"/>
<keyword evidence="3" id="KW-1185">Reference proteome</keyword>
<gene>
    <name evidence="2" type="ORF">AAHA92_12349</name>
</gene>
<evidence type="ECO:0000313" key="2">
    <source>
        <dbReference type="EMBL" id="KAL1556769.1"/>
    </source>
</evidence>
<protein>
    <submittedName>
        <fullName evidence="2">Uncharacterized protein</fullName>
    </submittedName>
</protein>
<evidence type="ECO:0000256" key="1">
    <source>
        <dbReference type="SAM" id="MobiDB-lite"/>
    </source>
</evidence>
<organism evidence="2 3">
    <name type="scientific">Salvia divinorum</name>
    <name type="common">Maria pastora</name>
    <name type="synonym">Diviner's sage</name>
    <dbReference type="NCBI Taxonomy" id="28513"/>
    <lineage>
        <taxon>Eukaryota</taxon>
        <taxon>Viridiplantae</taxon>
        <taxon>Streptophyta</taxon>
        <taxon>Embryophyta</taxon>
        <taxon>Tracheophyta</taxon>
        <taxon>Spermatophyta</taxon>
        <taxon>Magnoliopsida</taxon>
        <taxon>eudicotyledons</taxon>
        <taxon>Gunneridae</taxon>
        <taxon>Pentapetalae</taxon>
        <taxon>asterids</taxon>
        <taxon>lamiids</taxon>
        <taxon>Lamiales</taxon>
        <taxon>Lamiaceae</taxon>
        <taxon>Nepetoideae</taxon>
        <taxon>Mentheae</taxon>
        <taxon>Salviinae</taxon>
        <taxon>Salvia</taxon>
        <taxon>Salvia subgen. Calosphace</taxon>
    </lineage>
</organism>
<dbReference type="Proteomes" id="UP001567538">
    <property type="component" value="Unassembled WGS sequence"/>
</dbReference>
<feature type="region of interest" description="Disordered" evidence="1">
    <location>
        <begin position="182"/>
        <end position="205"/>
    </location>
</feature>
<dbReference type="EMBL" id="JBEAFC010000005">
    <property type="protein sequence ID" value="KAL1556769.1"/>
    <property type="molecule type" value="Genomic_DNA"/>
</dbReference>
<name>A0ABD1HKY6_SALDI</name>
<reference evidence="2 3" key="1">
    <citation type="submission" date="2024-06" db="EMBL/GenBank/DDBJ databases">
        <title>A chromosome level genome sequence of Diviner's sage (Salvia divinorum).</title>
        <authorList>
            <person name="Ford S.A."/>
            <person name="Ro D.-K."/>
            <person name="Ness R.W."/>
            <person name="Phillips M.A."/>
        </authorList>
    </citation>
    <scope>NUCLEOTIDE SEQUENCE [LARGE SCALE GENOMIC DNA]</scope>
    <source>
        <strain evidence="2">SAF-2024a</strain>
        <tissue evidence="2">Leaf</tissue>
    </source>
</reference>
<proteinExistence type="predicted"/>
<sequence>MSYNLPNQSYFLYEANWTPTLDSLLLRTMIKLKLACNWDGTVFPSHFILEAKAVIEHELGYTFEWSDLYDRLYFLEKHYKIFKELCNPLVGAYYRHGDPAHHELAELFALHNVKVEEEKTIIILSDSIDSYNNMGEEPSCNQSTPVRRKLSFDEGFPLSAESTNKKPLIYYITGADGKLQKKRGNVLPPRPMQQNNLRTRPNISNSAASSSPIIWWRMMPHKPPF</sequence>
<evidence type="ECO:0000313" key="3">
    <source>
        <dbReference type="Proteomes" id="UP001567538"/>
    </source>
</evidence>
<accession>A0ABD1HKY6</accession>
<comment type="caution">
    <text evidence="2">The sequence shown here is derived from an EMBL/GenBank/DDBJ whole genome shotgun (WGS) entry which is preliminary data.</text>
</comment>